<name>A0AAE3JSJ7_9FLAO</name>
<dbReference type="SMART" id="SM00850">
    <property type="entry name" value="LytTR"/>
    <property type="match status" value="1"/>
</dbReference>
<evidence type="ECO:0000256" key="2">
    <source>
        <dbReference type="SAM" id="Phobius"/>
    </source>
</evidence>
<evidence type="ECO:0000313" key="5">
    <source>
        <dbReference type="Proteomes" id="UP001200642"/>
    </source>
</evidence>
<keyword evidence="5" id="KW-1185">Reference proteome</keyword>
<dbReference type="RefSeq" id="WP_317903718.1">
    <property type="nucleotide sequence ID" value="NZ_JAIRBC010000036.1"/>
</dbReference>
<proteinExistence type="predicted"/>
<feature type="transmembrane region" description="Helical" evidence="2">
    <location>
        <begin position="6"/>
        <end position="28"/>
    </location>
</feature>
<sequence>MKKDNLYLFTLLAISTIVFIIGYFSMVYTVEASINQFLGVQIESSKREAREFAKLASFQLEGGITRETVVNNIQKSIEGTDIETGFICMFDWSGVEICHPNPQKIGKQTNPNESYVRQIDNEMSSEDFYNILTQKKQMGGIRDFSDENRDSEIIYLYPVENSDWIIAAHANIGKIEKKIGQLKSKFLLVYMLAGVSIVLLSLLMVRFFGSYYEKTLEIKNERLAEEVVTLSKLNTNLNDYRNKINKKIEEENNVERVEEEDSLKTKNRVLTYSKNKLTSIKVEEISSIKTENSITSITCLDGQKHTSSSSLDELYGSLDHQLFFRANRQNIISVKGIDEIFKYGNNQLKIKLVPPSSGAILISKNRVSEFKKWLDR</sequence>
<keyword evidence="2" id="KW-0812">Transmembrane</keyword>
<feature type="coiled-coil region" evidence="1">
    <location>
        <begin position="223"/>
        <end position="260"/>
    </location>
</feature>
<keyword evidence="2" id="KW-0472">Membrane</keyword>
<evidence type="ECO:0000256" key="1">
    <source>
        <dbReference type="SAM" id="Coils"/>
    </source>
</evidence>
<reference evidence="4" key="1">
    <citation type="submission" date="2023-02" db="EMBL/GenBank/DDBJ databases">
        <title>Genome of Flavobacteriaceae gen. nov. sp. strain F89.</title>
        <authorList>
            <person name="Wang Y."/>
        </authorList>
    </citation>
    <scope>NUCLEOTIDE SEQUENCE</scope>
    <source>
        <strain evidence="4">F89</strain>
    </source>
</reference>
<dbReference type="Gene3D" id="3.30.450.20">
    <property type="entry name" value="PAS domain"/>
    <property type="match status" value="1"/>
</dbReference>
<feature type="transmembrane region" description="Helical" evidence="2">
    <location>
        <begin position="187"/>
        <end position="209"/>
    </location>
</feature>
<dbReference type="AlphaFoldDB" id="A0AAE3JSJ7"/>
<organism evidence="4 5">
    <name type="scientific">Cerina litoralis</name>
    <dbReference type="NCBI Taxonomy" id="2874477"/>
    <lineage>
        <taxon>Bacteria</taxon>
        <taxon>Pseudomonadati</taxon>
        <taxon>Bacteroidota</taxon>
        <taxon>Flavobacteriia</taxon>
        <taxon>Flavobacteriales</taxon>
        <taxon>Flavobacteriaceae</taxon>
        <taxon>Cerina</taxon>
    </lineage>
</organism>
<gene>
    <name evidence="4" type="ORF">K8352_17610</name>
</gene>
<dbReference type="GO" id="GO:0003677">
    <property type="term" value="F:DNA binding"/>
    <property type="evidence" value="ECO:0007669"/>
    <property type="project" value="InterPro"/>
</dbReference>
<dbReference type="Pfam" id="PF04397">
    <property type="entry name" value="LytTR"/>
    <property type="match status" value="1"/>
</dbReference>
<dbReference type="InterPro" id="IPR007492">
    <property type="entry name" value="LytTR_DNA-bd_dom"/>
</dbReference>
<accession>A0AAE3JSJ7</accession>
<keyword evidence="2" id="KW-1133">Transmembrane helix</keyword>
<protein>
    <submittedName>
        <fullName evidence="4">LytTR family transcriptional regulator</fullName>
    </submittedName>
</protein>
<comment type="caution">
    <text evidence="4">The sequence shown here is derived from an EMBL/GenBank/DDBJ whole genome shotgun (WGS) entry which is preliminary data.</text>
</comment>
<evidence type="ECO:0000313" key="4">
    <source>
        <dbReference type="EMBL" id="MCG2462583.1"/>
    </source>
</evidence>
<evidence type="ECO:0000259" key="3">
    <source>
        <dbReference type="SMART" id="SM00850"/>
    </source>
</evidence>
<dbReference type="Proteomes" id="UP001200642">
    <property type="component" value="Unassembled WGS sequence"/>
</dbReference>
<dbReference type="EMBL" id="JAIRBC010000036">
    <property type="protein sequence ID" value="MCG2462583.1"/>
    <property type="molecule type" value="Genomic_DNA"/>
</dbReference>
<feature type="domain" description="HTH LytTR-type" evidence="3">
    <location>
        <begin position="275"/>
        <end position="375"/>
    </location>
</feature>
<keyword evidence="1" id="KW-0175">Coiled coil</keyword>